<keyword evidence="7" id="KW-0067">ATP-binding</keyword>
<evidence type="ECO:0000256" key="9">
    <source>
        <dbReference type="SAM" id="Coils"/>
    </source>
</evidence>
<gene>
    <name evidence="13" type="ORF">A9Q84_01090</name>
</gene>
<keyword evidence="10" id="KW-0812">Transmembrane</keyword>
<feature type="domain" description="PAS" evidence="12">
    <location>
        <begin position="197"/>
        <end position="233"/>
    </location>
</feature>
<evidence type="ECO:0000259" key="11">
    <source>
        <dbReference type="PROSITE" id="PS50109"/>
    </source>
</evidence>
<feature type="transmembrane region" description="Helical" evidence="10">
    <location>
        <begin position="12"/>
        <end position="40"/>
    </location>
</feature>
<evidence type="ECO:0000256" key="2">
    <source>
        <dbReference type="ARBA" id="ARBA00012438"/>
    </source>
</evidence>
<keyword evidence="6" id="KW-0418">Kinase</keyword>
<comment type="catalytic activity">
    <reaction evidence="1">
        <text>ATP + protein L-histidine = ADP + protein N-phospho-L-histidine.</text>
        <dbReference type="EC" id="2.7.13.3"/>
    </reaction>
</comment>
<feature type="coiled-coil region" evidence="9">
    <location>
        <begin position="88"/>
        <end position="115"/>
    </location>
</feature>
<sequence length="543" mass="61573">MKKNKEFTRYLLLLSIPIMGITVFFNIMFVDISSFSIGYFNSVERLNLQMRQNTKIYEKVISLGEVNSEVELNKKYNDLKTLIKFKVKEKISSELEKLQIELLNELNQFHKIQELMNSREITSTKFSILHNIHTHRLKGLTLQIQNLILGRVSSLSIRGKKRIQSLKNTNTLVSSLSVFGIIIVVIAFMNMNEQILMREYLTSVINKISDALVIVDDDNKIIKMNDKAKVIFGNQLIGENVLKIIKGFSKNKVNVELETTYIDENKSKIPLLYTINNYQVNYKTIHHVVLAKDMRVQNKLKGDLFSAEKLASVGELAAGVAHELNTPLGSIYLVLSQIKEAFKEYKIEDVDLLEMVDDSFDSAKKMGKIISGLQLVSRRPSEQKSLVVIDSIIESVLSICESNFLNNRIELEVKLPKVPVEILCNPAQIGQVLVNLLNNSKDAVELIEHKKIVIEVSEYNEEVIILVKDNGPGISEENLLNMYEPFFTTKQVGKGTGLGLSINKGIVESHKGKLVYLRDNEMTVFKITIPIIQIDEIDLGEAV</sequence>
<accession>A0A1Y5FIG0</accession>
<keyword evidence="3" id="KW-0597">Phosphoprotein</keyword>
<feature type="domain" description="Histidine kinase" evidence="11">
    <location>
        <begin position="319"/>
        <end position="533"/>
    </location>
</feature>
<proteinExistence type="predicted"/>
<dbReference type="Pfam" id="PF00512">
    <property type="entry name" value="HisKA"/>
    <property type="match status" value="1"/>
</dbReference>
<keyword evidence="9" id="KW-0175">Coiled coil</keyword>
<evidence type="ECO:0000256" key="6">
    <source>
        <dbReference type="ARBA" id="ARBA00022777"/>
    </source>
</evidence>
<dbReference type="PROSITE" id="PS50109">
    <property type="entry name" value="HIS_KIN"/>
    <property type="match status" value="1"/>
</dbReference>
<dbReference type="Pfam" id="PF13188">
    <property type="entry name" value="PAS_8"/>
    <property type="match status" value="1"/>
</dbReference>
<feature type="transmembrane region" description="Helical" evidence="10">
    <location>
        <begin position="172"/>
        <end position="191"/>
    </location>
</feature>
<dbReference type="InterPro" id="IPR000014">
    <property type="entry name" value="PAS"/>
</dbReference>
<protein>
    <recommendedName>
        <fullName evidence="2">histidine kinase</fullName>
        <ecNumber evidence="2">2.7.13.3</ecNumber>
    </recommendedName>
</protein>
<comment type="caution">
    <text evidence="13">The sequence shown here is derived from an EMBL/GenBank/DDBJ whole genome shotgun (WGS) entry which is preliminary data.</text>
</comment>
<dbReference type="PANTHER" id="PTHR43065">
    <property type="entry name" value="SENSOR HISTIDINE KINASE"/>
    <property type="match status" value="1"/>
</dbReference>
<dbReference type="SMART" id="SM00387">
    <property type="entry name" value="HATPase_c"/>
    <property type="match status" value="1"/>
</dbReference>
<keyword evidence="4" id="KW-0808">Transferase</keyword>
<dbReference type="SUPFAM" id="SSF55874">
    <property type="entry name" value="ATPase domain of HSP90 chaperone/DNA topoisomerase II/histidine kinase"/>
    <property type="match status" value="1"/>
</dbReference>
<dbReference type="InterPro" id="IPR003661">
    <property type="entry name" value="HisK_dim/P_dom"/>
</dbReference>
<dbReference type="EMBL" id="MAAO01000002">
    <property type="protein sequence ID" value="OUR99647.1"/>
    <property type="molecule type" value="Genomic_DNA"/>
</dbReference>
<dbReference type="PANTHER" id="PTHR43065:SF10">
    <property type="entry name" value="PEROXIDE STRESS-ACTIVATED HISTIDINE KINASE MAK3"/>
    <property type="match status" value="1"/>
</dbReference>
<dbReference type="InterPro" id="IPR003594">
    <property type="entry name" value="HATPase_dom"/>
</dbReference>
<dbReference type="GO" id="GO:0000155">
    <property type="term" value="F:phosphorelay sensor kinase activity"/>
    <property type="evidence" value="ECO:0007669"/>
    <property type="project" value="InterPro"/>
</dbReference>
<keyword evidence="10" id="KW-0472">Membrane</keyword>
<evidence type="ECO:0000256" key="1">
    <source>
        <dbReference type="ARBA" id="ARBA00000085"/>
    </source>
</evidence>
<dbReference type="SMART" id="SM00388">
    <property type="entry name" value="HisKA"/>
    <property type="match status" value="1"/>
</dbReference>
<dbReference type="PRINTS" id="PR00344">
    <property type="entry name" value="BCTRLSENSOR"/>
</dbReference>
<dbReference type="InterPro" id="IPR036097">
    <property type="entry name" value="HisK_dim/P_sf"/>
</dbReference>
<evidence type="ECO:0000256" key="7">
    <source>
        <dbReference type="ARBA" id="ARBA00022840"/>
    </source>
</evidence>
<dbReference type="GO" id="GO:0005524">
    <property type="term" value="F:ATP binding"/>
    <property type="evidence" value="ECO:0007669"/>
    <property type="project" value="UniProtKB-KW"/>
</dbReference>
<dbReference type="Gene3D" id="3.30.450.20">
    <property type="entry name" value="PAS domain"/>
    <property type="match status" value="1"/>
</dbReference>
<evidence type="ECO:0000256" key="8">
    <source>
        <dbReference type="ARBA" id="ARBA00023012"/>
    </source>
</evidence>
<reference evidence="14" key="1">
    <citation type="journal article" date="2017" name="Proc. Natl. Acad. Sci. U.S.A.">
        <title>Simulation of Deepwater Horizon oil plume reveals substrate specialization within a complex community of hydrocarbon-degraders.</title>
        <authorList>
            <person name="Hu P."/>
            <person name="Dubinsky E.A."/>
            <person name="Probst A.J."/>
            <person name="Wang J."/>
            <person name="Sieber C.M.K."/>
            <person name="Tom L.M."/>
            <person name="Gardinali P."/>
            <person name="Banfield J.F."/>
            <person name="Atlas R.M."/>
            <person name="Andersen G.L."/>
        </authorList>
    </citation>
    <scope>NUCLEOTIDE SEQUENCE [LARGE SCALE GENOMIC DNA]</scope>
</reference>
<evidence type="ECO:0000313" key="13">
    <source>
        <dbReference type="EMBL" id="OUR99647.1"/>
    </source>
</evidence>
<dbReference type="AlphaFoldDB" id="A0A1Y5FIG0"/>
<dbReference type="InterPro" id="IPR036890">
    <property type="entry name" value="HATPase_C_sf"/>
</dbReference>
<keyword evidence="10" id="KW-1133">Transmembrane helix</keyword>
<dbReference type="Gene3D" id="1.10.287.130">
    <property type="match status" value="1"/>
</dbReference>
<dbReference type="CDD" id="cd00082">
    <property type="entry name" value="HisKA"/>
    <property type="match status" value="1"/>
</dbReference>
<dbReference type="InterPro" id="IPR004358">
    <property type="entry name" value="Sig_transdc_His_kin-like_C"/>
</dbReference>
<evidence type="ECO:0000256" key="4">
    <source>
        <dbReference type="ARBA" id="ARBA00022679"/>
    </source>
</evidence>
<dbReference type="EC" id="2.7.13.3" evidence="2"/>
<evidence type="ECO:0000256" key="10">
    <source>
        <dbReference type="SAM" id="Phobius"/>
    </source>
</evidence>
<dbReference type="SUPFAM" id="SSF47384">
    <property type="entry name" value="Homodimeric domain of signal transducing histidine kinase"/>
    <property type="match status" value="1"/>
</dbReference>
<evidence type="ECO:0000256" key="3">
    <source>
        <dbReference type="ARBA" id="ARBA00022553"/>
    </source>
</evidence>
<keyword evidence="5" id="KW-0547">Nucleotide-binding</keyword>
<dbReference type="PROSITE" id="PS50112">
    <property type="entry name" value="PAS"/>
    <property type="match status" value="1"/>
</dbReference>
<evidence type="ECO:0000313" key="14">
    <source>
        <dbReference type="Proteomes" id="UP000196531"/>
    </source>
</evidence>
<evidence type="ECO:0000256" key="5">
    <source>
        <dbReference type="ARBA" id="ARBA00022741"/>
    </source>
</evidence>
<organism evidence="13 14">
    <name type="scientific">Halobacteriovorax marinus</name>
    <dbReference type="NCBI Taxonomy" id="97084"/>
    <lineage>
        <taxon>Bacteria</taxon>
        <taxon>Pseudomonadati</taxon>
        <taxon>Bdellovibrionota</taxon>
        <taxon>Bacteriovoracia</taxon>
        <taxon>Bacteriovoracales</taxon>
        <taxon>Halobacteriovoraceae</taxon>
        <taxon>Halobacteriovorax</taxon>
    </lineage>
</organism>
<keyword evidence="8" id="KW-0902">Two-component regulatory system</keyword>
<evidence type="ECO:0000259" key="12">
    <source>
        <dbReference type="PROSITE" id="PS50112"/>
    </source>
</evidence>
<dbReference type="Proteomes" id="UP000196531">
    <property type="component" value="Unassembled WGS sequence"/>
</dbReference>
<dbReference type="Gene3D" id="3.30.565.10">
    <property type="entry name" value="Histidine kinase-like ATPase, C-terminal domain"/>
    <property type="match status" value="1"/>
</dbReference>
<dbReference type="InterPro" id="IPR005467">
    <property type="entry name" value="His_kinase_dom"/>
</dbReference>
<dbReference type="Pfam" id="PF02518">
    <property type="entry name" value="HATPase_c"/>
    <property type="match status" value="1"/>
</dbReference>
<name>A0A1Y5FIG0_9BACT</name>